<dbReference type="EMBL" id="KZ851899">
    <property type="protein sequence ID" value="RDH25777.1"/>
    <property type="molecule type" value="Genomic_DNA"/>
</dbReference>
<feature type="compositionally biased region" description="Basic and acidic residues" evidence="1">
    <location>
        <begin position="367"/>
        <end position="387"/>
    </location>
</feature>
<evidence type="ECO:0008006" key="4">
    <source>
        <dbReference type="Google" id="ProtNLM"/>
    </source>
</evidence>
<feature type="compositionally biased region" description="Basic and acidic residues" evidence="1">
    <location>
        <begin position="310"/>
        <end position="322"/>
    </location>
</feature>
<dbReference type="GO" id="GO:0003676">
    <property type="term" value="F:nucleic acid binding"/>
    <property type="evidence" value="ECO:0007669"/>
    <property type="project" value="InterPro"/>
</dbReference>
<dbReference type="AlphaFoldDB" id="A0A370CDL4"/>
<feature type="region of interest" description="Disordered" evidence="1">
    <location>
        <begin position="310"/>
        <end position="413"/>
    </location>
</feature>
<dbReference type="SUPFAM" id="SSF54928">
    <property type="entry name" value="RNA-binding domain, RBD"/>
    <property type="match status" value="1"/>
</dbReference>
<reference evidence="2 3" key="1">
    <citation type="submission" date="2018-07" db="EMBL/GenBank/DDBJ databases">
        <title>Section-level genome sequencing of Aspergillus section Nigri to investigate inter- and intra-species variation.</title>
        <authorList>
            <consortium name="DOE Joint Genome Institute"/>
            <person name="Vesth T.C."/>
            <person name="Nybo J.L."/>
            <person name="Theobald S."/>
            <person name="Frisvad J.C."/>
            <person name="Larsen T.O."/>
            <person name="Nielsen K.F."/>
            <person name="Hoof J.B."/>
            <person name="Brandl J."/>
            <person name="Salamov A."/>
            <person name="Riley R."/>
            <person name="Gladden J.M."/>
            <person name="Phatale P."/>
            <person name="Nielsen M.T."/>
            <person name="Lyhne E.K."/>
            <person name="Kogle M.E."/>
            <person name="Strasser K."/>
            <person name="McDonnell E."/>
            <person name="Barry K."/>
            <person name="Clum A."/>
            <person name="Chen C."/>
            <person name="Nolan M."/>
            <person name="Sandor L."/>
            <person name="Kuo A."/>
            <person name="Lipzen A."/>
            <person name="Hainaut M."/>
            <person name="Drula E."/>
            <person name="Tsang A."/>
            <person name="Magnuson J.K."/>
            <person name="Henrissat B."/>
            <person name="Wiebenga A."/>
            <person name="Simmons B.A."/>
            <person name="Makela M.R."/>
            <person name="De vries R.P."/>
            <person name="Grigoriev I.V."/>
            <person name="Mortensen U.H."/>
            <person name="Baker S.E."/>
            <person name="Andersen M.R."/>
        </authorList>
    </citation>
    <scope>NUCLEOTIDE SEQUENCE [LARGE SCALE GENOMIC DNA]</scope>
    <source>
        <strain evidence="2 3">ATCC 13496</strain>
    </source>
</reference>
<name>A0A370CDL4_ASPNG</name>
<feature type="compositionally biased region" description="Polar residues" evidence="1">
    <location>
        <begin position="156"/>
        <end position="178"/>
    </location>
</feature>
<accession>A0A370CDL4</accession>
<feature type="region of interest" description="Disordered" evidence="1">
    <location>
        <begin position="156"/>
        <end position="196"/>
    </location>
</feature>
<dbReference type="CDD" id="cd00590">
    <property type="entry name" value="RRM_SF"/>
    <property type="match status" value="1"/>
</dbReference>
<feature type="compositionally biased region" description="Basic and acidic residues" evidence="1">
    <location>
        <begin position="335"/>
        <end position="355"/>
    </location>
</feature>
<dbReference type="Gene3D" id="3.30.70.330">
    <property type="match status" value="1"/>
</dbReference>
<proteinExistence type="predicted"/>
<dbReference type="Proteomes" id="UP000253845">
    <property type="component" value="Unassembled WGS sequence"/>
</dbReference>
<evidence type="ECO:0000313" key="3">
    <source>
        <dbReference type="Proteomes" id="UP000253845"/>
    </source>
</evidence>
<dbReference type="VEuPathDB" id="FungiDB:M747DRAFT_327367"/>
<dbReference type="InterPro" id="IPR035979">
    <property type="entry name" value="RBD_domain_sf"/>
</dbReference>
<evidence type="ECO:0000313" key="2">
    <source>
        <dbReference type="EMBL" id="RDH25777.1"/>
    </source>
</evidence>
<organism evidence="2 3">
    <name type="scientific">Aspergillus niger ATCC 13496</name>
    <dbReference type="NCBI Taxonomy" id="1353008"/>
    <lineage>
        <taxon>Eukaryota</taxon>
        <taxon>Fungi</taxon>
        <taxon>Dikarya</taxon>
        <taxon>Ascomycota</taxon>
        <taxon>Pezizomycotina</taxon>
        <taxon>Eurotiomycetes</taxon>
        <taxon>Eurotiomycetidae</taxon>
        <taxon>Eurotiales</taxon>
        <taxon>Aspergillaceae</taxon>
        <taxon>Aspergillus</taxon>
        <taxon>Aspergillus subgen. Circumdati</taxon>
    </lineage>
</organism>
<gene>
    <name evidence="2" type="ORF">M747DRAFT_327367</name>
</gene>
<sequence length="425" mass="47723">MASHHQLTRAIPYPGKEPFGALWNKCIWQWVFFTGARLRLRVLEKNRLFWIYFVIPPWCDPEESYHLPGVPEMAQWDVIHTESTMPNGYHVYVTSRITSHGFEGQQYIPAGNFPSFQHVSHNHHFSHMTHPGYQVHHGSPLQQVLKRSGPSWVTIPPQSSLQGSVQAQAGPSQGNVANNPCEPEQPESQSRELSPLESGHDIVCDVLIVGEIEVTDENAQDLLPLEARLFVGNIPSALCPTQIKFELKRILARYGCCYVKVKTNPNSGLRTAFAQFETPEVANRVMQKSKDQPSEFDLHHRSLRFEMAKGKREISTRTRSREVFSQPDPCTTRVDNIEGRVEPAQEMNGEGRVEPAHNMNAEGNVEPTHRINGEGRVEPPQDNREVVSESGKSAGETRESFYNVGARGSHSAPCLPLVWEASATA</sequence>
<evidence type="ECO:0000256" key="1">
    <source>
        <dbReference type="SAM" id="MobiDB-lite"/>
    </source>
</evidence>
<protein>
    <recommendedName>
        <fullName evidence="4">RRM domain-containing protein</fullName>
    </recommendedName>
</protein>
<dbReference type="InterPro" id="IPR012677">
    <property type="entry name" value="Nucleotide-bd_a/b_plait_sf"/>
</dbReference>